<dbReference type="PANTHER" id="PTHR36110:SF4">
    <property type="entry name" value="RING-CLEAVING DIOXYGENASE MHQA-RELATED"/>
    <property type="match status" value="1"/>
</dbReference>
<reference evidence="2" key="1">
    <citation type="submission" date="2023-08" db="EMBL/GenBank/DDBJ databases">
        <title>Genomic characterization of piscicolin 126 produced by Carnobacterium maltaromaticum CM22 strain isolated from salmon (Salmo salar).</title>
        <authorList>
            <person name="Gonzalez-Gragera E."/>
            <person name="Garcia-Lopez J.D."/>
            <person name="Teso-Perez C."/>
            <person name="Gimenez-Hernandez I."/>
            <person name="Peralta-Sanchez J.M."/>
            <person name="Valdivia E."/>
            <person name="Montalban-Lopez M."/>
            <person name="Martin-Platero A.M."/>
            <person name="Banos A."/>
            <person name="Martinez-Bueno M."/>
        </authorList>
    </citation>
    <scope>NUCLEOTIDE SEQUENCE</scope>
    <source>
        <strain evidence="2">CM22</strain>
    </source>
</reference>
<evidence type="ECO:0000313" key="2">
    <source>
        <dbReference type="EMBL" id="MDZ5757314.1"/>
    </source>
</evidence>
<comment type="caution">
    <text evidence="2">The sequence shown here is derived from an EMBL/GenBank/DDBJ whole genome shotgun (WGS) entry which is preliminary data.</text>
</comment>
<evidence type="ECO:0000313" key="3">
    <source>
        <dbReference type="Proteomes" id="UP001290462"/>
    </source>
</evidence>
<dbReference type="AlphaFoldDB" id="A0AAW9JPR0"/>
<dbReference type="PANTHER" id="PTHR36110">
    <property type="entry name" value="RING-CLEAVING DIOXYGENASE MHQE-RELATED"/>
    <property type="match status" value="1"/>
</dbReference>
<evidence type="ECO:0000259" key="1">
    <source>
        <dbReference type="PROSITE" id="PS51819"/>
    </source>
</evidence>
<dbReference type="Proteomes" id="UP001290462">
    <property type="component" value="Unassembled WGS sequence"/>
</dbReference>
<dbReference type="Gene3D" id="3.10.180.10">
    <property type="entry name" value="2,3-Dihydroxybiphenyl 1,2-Dioxygenase, domain 1"/>
    <property type="match status" value="2"/>
</dbReference>
<dbReference type="InterPro" id="IPR052537">
    <property type="entry name" value="Extradiol_RC_dioxygenase"/>
</dbReference>
<dbReference type="SUPFAM" id="SSF54593">
    <property type="entry name" value="Glyoxalase/Bleomycin resistance protein/Dihydroxybiphenyl dioxygenase"/>
    <property type="match status" value="1"/>
</dbReference>
<gene>
    <name evidence="2" type="ORF">RAK27_01425</name>
</gene>
<organism evidence="2 3">
    <name type="scientific">Carnobacterium maltaromaticum</name>
    <name type="common">Carnobacterium piscicola</name>
    <dbReference type="NCBI Taxonomy" id="2751"/>
    <lineage>
        <taxon>Bacteria</taxon>
        <taxon>Bacillati</taxon>
        <taxon>Bacillota</taxon>
        <taxon>Bacilli</taxon>
        <taxon>Lactobacillales</taxon>
        <taxon>Carnobacteriaceae</taxon>
        <taxon>Carnobacterium</taxon>
    </lineage>
</organism>
<sequence>MVHNIHHISGFTKSAKESIYFYTEILGLRLVKNTVNQENTKMRHLFFGDYQGTPGTLLTFFEISKLGQRRNFNNYFSTNYLAIPKGSLQFWKERLLQFNVESHQDDEGLEFTDFDDFKLKLIETDEQIQPEKATQHSTVPAHYQIIRIAGTSLVVENPTLTNQFLHTYLGIKSTETLPLNNRTSFTIVKKSSELEKSRIGRGSIDHIAYSAATAADLEELYQTALANQFKIEEYVDRGYFKSLYVKEPNGLRIEIATELPGFLIDEDLATLGENLALPAFLETKRTTITKTLEEL</sequence>
<protein>
    <submittedName>
        <fullName evidence="2">VOC family protein</fullName>
    </submittedName>
</protein>
<dbReference type="InterPro" id="IPR029068">
    <property type="entry name" value="Glyas_Bleomycin-R_OHBP_Dase"/>
</dbReference>
<dbReference type="EMBL" id="JAVBVO010000001">
    <property type="protein sequence ID" value="MDZ5757314.1"/>
    <property type="molecule type" value="Genomic_DNA"/>
</dbReference>
<dbReference type="InterPro" id="IPR037523">
    <property type="entry name" value="VOC_core"/>
</dbReference>
<dbReference type="InterPro" id="IPR004360">
    <property type="entry name" value="Glyas_Fos-R_dOase_dom"/>
</dbReference>
<dbReference type="RefSeq" id="WP_322808310.1">
    <property type="nucleotide sequence ID" value="NZ_JAVBVO010000001.1"/>
</dbReference>
<dbReference type="Pfam" id="PF00903">
    <property type="entry name" value="Glyoxalase"/>
    <property type="match status" value="2"/>
</dbReference>
<accession>A0AAW9JPR0</accession>
<feature type="domain" description="VOC" evidence="1">
    <location>
        <begin position="147"/>
        <end position="258"/>
    </location>
</feature>
<dbReference type="PROSITE" id="PS51819">
    <property type="entry name" value="VOC"/>
    <property type="match status" value="1"/>
</dbReference>
<name>A0AAW9JPR0_CARML</name>
<proteinExistence type="predicted"/>